<dbReference type="InterPro" id="IPR017592">
    <property type="entry name" value="Pilus_assmbl_Flp-typ_CpaB"/>
</dbReference>
<proteinExistence type="predicted"/>
<evidence type="ECO:0000256" key="2">
    <source>
        <dbReference type="SAM" id="SignalP"/>
    </source>
</evidence>
<dbReference type="EMBL" id="SJPZ01000002">
    <property type="protein sequence ID" value="TWU62855.1"/>
    <property type="molecule type" value="Genomic_DNA"/>
</dbReference>
<feature type="region of interest" description="Disordered" evidence="1">
    <location>
        <begin position="277"/>
        <end position="349"/>
    </location>
</feature>
<dbReference type="InterPro" id="IPR013974">
    <property type="entry name" value="SAF"/>
</dbReference>
<dbReference type="SMART" id="SM00858">
    <property type="entry name" value="SAF"/>
    <property type="match status" value="1"/>
</dbReference>
<dbReference type="RefSeq" id="WP_146415577.1">
    <property type="nucleotide sequence ID" value="NZ_SJPZ01000002.1"/>
</dbReference>
<evidence type="ECO:0000313" key="5">
    <source>
        <dbReference type="Proteomes" id="UP000316476"/>
    </source>
</evidence>
<dbReference type="InterPro" id="IPR031571">
    <property type="entry name" value="RcpC_dom"/>
</dbReference>
<accession>A0A5C6FKP2</accession>
<feature type="signal peptide" evidence="2">
    <location>
        <begin position="1"/>
        <end position="18"/>
    </location>
</feature>
<evidence type="ECO:0000313" key="4">
    <source>
        <dbReference type="EMBL" id="TWU62855.1"/>
    </source>
</evidence>
<dbReference type="CDD" id="cd11614">
    <property type="entry name" value="SAF_CpaB_FlgA_like"/>
    <property type="match status" value="1"/>
</dbReference>
<feature type="chain" id="PRO_5023119073" evidence="2">
    <location>
        <begin position="19"/>
        <end position="349"/>
    </location>
</feature>
<comment type="caution">
    <text evidence="4">The sequence shown here is derived from an EMBL/GenBank/DDBJ whole genome shotgun (WGS) entry which is preliminary data.</text>
</comment>
<keyword evidence="2" id="KW-0732">Signal</keyword>
<dbReference type="Pfam" id="PF16976">
    <property type="entry name" value="RcpC"/>
    <property type="match status" value="1"/>
</dbReference>
<reference evidence="4 5" key="1">
    <citation type="submission" date="2019-02" db="EMBL/GenBank/DDBJ databases">
        <title>Deep-cultivation of Planctomycetes and their phenomic and genomic characterization uncovers novel biology.</title>
        <authorList>
            <person name="Wiegand S."/>
            <person name="Jogler M."/>
            <person name="Boedeker C."/>
            <person name="Pinto D."/>
            <person name="Vollmers J."/>
            <person name="Rivas-Marin E."/>
            <person name="Kohn T."/>
            <person name="Peeters S.H."/>
            <person name="Heuer A."/>
            <person name="Rast P."/>
            <person name="Oberbeckmann S."/>
            <person name="Bunk B."/>
            <person name="Jeske O."/>
            <person name="Meyerdierks A."/>
            <person name="Storesund J.E."/>
            <person name="Kallscheuer N."/>
            <person name="Luecker S."/>
            <person name="Lage O.M."/>
            <person name="Pohl T."/>
            <person name="Merkel B.J."/>
            <person name="Hornburger P."/>
            <person name="Mueller R.-W."/>
            <person name="Bruemmer F."/>
            <person name="Labrenz M."/>
            <person name="Spormann A.M."/>
            <person name="Op Den Camp H."/>
            <person name="Overmann J."/>
            <person name="Amann R."/>
            <person name="Jetten M.S.M."/>
            <person name="Mascher T."/>
            <person name="Medema M.H."/>
            <person name="Devos D.P."/>
            <person name="Kaster A.-K."/>
            <person name="Ovreas L."/>
            <person name="Rohde M."/>
            <person name="Galperin M.Y."/>
            <person name="Jogler C."/>
        </authorList>
    </citation>
    <scope>NUCLEOTIDE SEQUENCE [LARGE SCALE GENOMIC DNA]</scope>
    <source>
        <strain evidence="4 5">V7</strain>
    </source>
</reference>
<dbReference type="Pfam" id="PF08666">
    <property type="entry name" value="SAF"/>
    <property type="match status" value="1"/>
</dbReference>
<evidence type="ECO:0000256" key="1">
    <source>
        <dbReference type="SAM" id="MobiDB-lite"/>
    </source>
</evidence>
<organism evidence="4 5">
    <name type="scientific">Crateriforma conspicua</name>
    <dbReference type="NCBI Taxonomy" id="2527996"/>
    <lineage>
        <taxon>Bacteria</taxon>
        <taxon>Pseudomonadati</taxon>
        <taxon>Planctomycetota</taxon>
        <taxon>Planctomycetia</taxon>
        <taxon>Planctomycetales</taxon>
        <taxon>Planctomycetaceae</taxon>
        <taxon>Crateriforma</taxon>
    </lineage>
</organism>
<sequence precursor="true">MRNKTLVLLVACVCGAIAAVGLSHWMQAQSSQGSEIKMVEIFVTTKAIDVAEEITGEKIKLEQWPADRIPEGATSTLEDLEGKYARQRFYAGEPVMPVKLMNDSNGSSQKIPRGYTVVAMEADPENAVANLVRPGDRVDVMGYFKKSDVVPETTAKTILRGVRVFALDGQTQREDNDEATKAAKTISLLIKKTDAEVWTWASELGKIRLTLGNLTDYENDGDREDPGQQFLQWIADHAKANETKEEEVEPAPRTVVTRKVEPTENFKMQKLSGGKITQYGWTGQDDMPHILSETGGDESKAPAAPAATATSPNPQDDEYSYLNGEASPFFQPPAEEAGTADDADDLLGR</sequence>
<dbReference type="AlphaFoldDB" id="A0A5C6FKP2"/>
<evidence type="ECO:0000259" key="3">
    <source>
        <dbReference type="SMART" id="SM00858"/>
    </source>
</evidence>
<protein>
    <submittedName>
        <fullName evidence="4">SAF domain protein</fullName>
    </submittedName>
</protein>
<feature type="compositionally biased region" description="Acidic residues" evidence="1">
    <location>
        <begin position="338"/>
        <end position="349"/>
    </location>
</feature>
<feature type="domain" description="SAF" evidence="3">
    <location>
        <begin position="39"/>
        <end position="101"/>
    </location>
</feature>
<dbReference type="Proteomes" id="UP000316476">
    <property type="component" value="Unassembled WGS sequence"/>
</dbReference>
<dbReference type="OrthoDB" id="281109at2"/>
<feature type="compositionally biased region" description="Low complexity" evidence="1">
    <location>
        <begin position="301"/>
        <end position="310"/>
    </location>
</feature>
<name>A0A5C6FKP2_9PLAN</name>
<gene>
    <name evidence="4" type="ORF">V7x_45910</name>
</gene>
<dbReference type="NCBIfam" id="TIGR03177">
    <property type="entry name" value="pilus_cpaB"/>
    <property type="match status" value="1"/>
</dbReference>